<evidence type="ECO:0000313" key="4">
    <source>
        <dbReference type="Proteomes" id="UP000291084"/>
    </source>
</evidence>
<accession>A0A0S3SMX4</accession>
<dbReference type="SUPFAM" id="SSF57756">
    <property type="entry name" value="Retrovirus zinc finger-like domains"/>
    <property type="match status" value="1"/>
</dbReference>
<dbReference type="InterPro" id="IPR001878">
    <property type="entry name" value="Znf_CCHC"/>
</dbReference>
<feature type="domain" description="CCHC-type" evidence="2">
    <location>
        <begin position="11"/>
        <end position="24"/>
    </location>
</feature>
<reference evidence="3 4" key="1">
    <citation type="journal article" date="2015" name="Sci. Rep.">
        <title>The power of single molecule real-time sequencing technology in the de novo assembly of a eukaryotic genome.</title>
        <authorList>
            <person name="Sakai H."/>
            <person name="Naito K."/>
            <person name="Ogiso-Tanaka E."/>
            <person name="Takahashi Y."/>
            <person name="Iseki K."/>
            <person name="Muto C."/>
            <person name="Satou K."/>
            <person name="Teruya K."/>
            <person name="Shiroma A."/>
            <person name="Shimoji M."/>
            <person name="Hirano T."/>
            <person name="Itoh T."/>
            <person name="Kaga A."/>
            <person name="Tomooka N."/>
        </authorList>
    </citation>
    <scope>NUCLEOTIDE SEQUENCE [LARGE SCALE GENOMIC DNA]</scope>
    <source>
        <strain evidence="4">cv. Shumari</strain>
    </source>
</reference>
<dbReference type="Proteomes" id="UP000291084">
    <property type="component" value="Chromosome 8"/>
</dbReference>
<protein>
    <recommendedName>
        <fullName evidence="2">CCHC-type domain-containing protein</fullName>
    </recommendedName>
</protein>
<evidence type="ECO:0000313" key="3">
    <source>
        <dbReference type="EMBL" id="BAT94189.1"/>
    </source>
</evidence>
<evidence type="ECO:0000256" key="1">
    <source>
        <dbReference type="PROSITE-ProRule" id="PRU00047"/>
    </source>
</evidence>
<keyword evidence="1" id="KW-0479">Metal-binding</keyword>
<organism evidence="3 4">
    <name type="scientific">Vigna angularis var. angularis</name>
    <dbReference type="NCBI Taxonomy" id="157739"/>
    <lineage>
        <taxon>Eukaryota</taxon>
        <taxon>Viridiplantae</taxon>
        <taxon>Streptophyta</taxon>
        <taxon>Embryophyta</taxon>
        <taxon>Tracheophyta</taxon>
        <taxon>Spermatophyta</taxon>
        <taxon>Magnoliopsida</taxon>
        <taxon>eudicotyledons</taxon>
        <taxon>Gunneridae</taxon>
        <taxon>Pentapetalae</taxon>
        <taxon>rosids</taxon>
        <taxon>fabids</taxon>
        <taxon>Fabales</taxon>
        <taxon>Fabaceae</taxon>
        <taxon>Papilionoideae</taxon>
        <taxon>50 kb inversion clade</taxon>
        <taxon>NPAAA clade</taxon>
        <taxon>indigoferoid/millettioid clade</taxon>
        <taxon>Phaseoleae</taxon>
        <taxon>Vigna</taxon>
    </lineage>
</organism>
<gene>
    <name evidence="3" type="primary">Vigan.08G076600</name>
    <name evidence="3" type="ORF">VIGAN_08076600</name>
</gene>
<dbReference type="GO" id="GO:0003676">
    <property type="term" value="F:nucleic acid binding"/>
    <property type="evidence" value="ECO:0007669"/>
    <property type="project" value="InterPro"/>
</dbReference>
<keyword evidence="1" id="KW-0862">Zinc</keyword>
<dbReference type="SMART" id="SM00343">
    <property type="entry name" value="ZnF_C2HC"/>
    <property type="match status" value="1"/>
</dbReference>
<dbReference type="AlphaFoldDB" id="A0A0S3SMX4"/>
<keyword evidence="4" id="KW-1185">Reference proteome</keyword>
<dbReference type="Pfam" id="PF00098">
    <property type="entry name" value="zf-CCHC"/>
    <property type="match status" value="1"/>
</dbReference>
<dbReference type="InterPro" id="IPR036875">
    <property type="entry name" value="Znf_CCHC_sf"/>
</dbReference>
<keyword evidence="1" id="KW-0863">Zinc-finger</keyword>
<dbReference type="EMBL" id="AP015041">
    <property type="protein sequence ID" value="BAT94189.1"/>
    <property type="molecule type" value="Genomic_DNA"/>
</dbReference>
<feature type="non-terminal residue" evidence="3">
    <location>
        <position position="1"/>
    </location>
</feature>
<proteinExistence type="predicted"/>
<sequence length="101" mass="11980">VLKFDRKRIECFNCNRIGHFSSECTAEPRHSDNKGKHRNHQAHMVKEEFEENSDEEPVILMILAYFKDSWYTDSGCSNHMTGHHEWLVNFTDRKKSTICFC</sequence>
<evidence type="ECO:0000259" key="2">
    <source>
        <dbReference type="PROSITE" id="PS50158"/>
    </source>
</evidence>
<dbReference type="PROSITE" id="PS50158">
    <property type="entry name" value="ZF_CCHC"/>
    <property type="match status" value="1"/>
</dbReference>
<dbReference type="InterPro" id="IPR054722">
    <property type="entry name" value="PolX-like_BBD"/>
</dbReference>
<dbReference type="Gene3D" id="4.10.60.10">
    <property type="entry name" value="Zinc finger, CCHC-type"/>
    <property type="match status" value="1"/>
</dbReference>
<name>A0A0S3SMX4_PHAAN</name>
<dbReference type="GO" id="GO:0008270">
    <property type="term" value="F:zinc ion binding"/>
    <property type="evidence" value="ECO:0007669"/>
    <property type="project" value="UniProtKB-KW"/>
</dbReference>
<dbReference type="Pfam" id="PF22936">
    <property type="entry name" value="Pol_BBD"/>
    <property type="match status" value="1"/>
</dbReference>